<dbReference type="InterPro" id="IPR012944">
    <property type="entry name" value="SusD_RagB_dom"/>
</dbReference>
<dbReference type="EMBL" id="FLUM01000003">
    <property type="protein sequence ID" value="SBW03280.1"/>
    <property type="molecule type" value="Genomic_DNA"/>
</dbReference>
<comment type="similarity">
    <text evidence="2">Belongs to the SusD family.</text>
</comment>
<evidence type="ECO:0000256" key="5">
    <source>
        <dbReference type="ARBA" id="ARBA00023237"/>
    </source>
</evidence>
<sequence length="528" mass="59591">MKKILYIVIAFFLIGLYSSCNDFLEEKQQSSKDIESAFQSKDDGFAAVNMLYRNGVSNYFNAGSAYIAPYLFYGGYRTGLFDNQYAGQHLFNSNIYSMTIDSSVNDGELVNLWRQAYQEITRFANFALVGIPICPGLSDTERAQLMAEAKFFRALNYFYLVKNFGAVPIVDKPMVSLNDDIYPRRSSVKAVYEFILTDLNSALNDGGLLDKSMPDNALRVTKGSVLALLADVNLNMAGYPLNDASKYAEAAQYAKMIKDNSAYALIQSTDKGTKSVYNILRTSDAEKEYLYQMEFEGSITQGGWYPTYAFPMGWVANNPGVIKYSITCSTYNPNAGLLKIYDANDDLRIQEGQYFHTSYKGIALDDKGSRYPHFFVEEEALESTALSSKDRVMYRTAEMYLTFAEADVMSKGTVGDEAVDALATIQARASLNKTKDQIKATLTTLSKDEFVQEVWKERIRELMFECKIWNDVTRTRMYPDISTPNISFVPVIGAKTPYSATFQEKDLLYPYPNSEIQRNPNLMQEPIN</sequence>
<dbReference type="InterPro" id="IPR033985">
    <property type="entry name" value="SusD-like_N"/>
</dbReference>
<evidence type="ECO:0000259" key="6">
    <source>
        <dbReference type="Pfam" id="PF07980"/>
    </source>
</evidence>
<keyword evidence="5" id="KW-0998">Cell outer membrane</keyword>
<evidence type="ECO:0000313" key="8">
    <source>
        <dbReference type="EMBL" id="SBW03280.1"/>
    </source>
</evidence>
<dbReference type="RefSeq" id="WP_296942447.1">
    <property type="nucleotide sequence ID" value="NZ_LT599032.1"/>
</dbReference>
<evidence type="ECO:0000256" key="3">
    <source>
        <dbReference type="ARBA" id="ARBA00022729"/>
    </source>
</evidence>
<dbReference type="InterPro" id="IPR011990">
    <property type="entry name" value="TPR-like_helical_dom_sf"/>
</dbReference>
<keyword evidence="3" id="KW-0732">Signal</keyword>
<feature type="domain" description="SusD-like N-terminal" evidence="7">
    <location>
        <begin position="77"/>
        <end position="233"/>
    </location>
</feature>
<reference evidence="8" key="1">
    <citation type="submission" date="2016-04" db="EMBL/GenBank/DDBJ databases">
        <authorList>
            <person name="Evans L.H."/>
            <person name="Alamgir A."/>
            <person name="Owens N."/>
            <person name="Weber N.D."/>
            <person name="Virtaneva K."/>
            <person name="Barbian K."/>
            <person name="Babar A."/>
            <person name="Rosenke K."/>
        </authorList>
    </citation>
    <scope>NUCLEOTIDE SEQUENCE</scope>
    <source>
        <strain evidence="8">86-1</strain>
    </source>
</reference>
<dbReference type="GO" id="GO:0009279">
    <property type="term" value="C:cell outer membrane"/>
    <property type="evidence" value="ECO:0007669"/>
    <property type="project" value="UniProtKB-SubCell"/>
</dbReference>
<accession>A0A212JV08</accession>
<dbReference type="SUPFAM" id="SSF48452">
    <property type="entry name" value="TPR-like"/>
    <property type="match status" value="1"/>
</dbReference>
<comment type="subcellular location">
    <subcellularLocation>
        <location evidence="1">Cell outer membrane</location>
    </subcellularLocation>
</comment>
<dbReference type="Pfam" id="PF14322">
    <property type="entry name" value="SusD-like_3"/>
    <property type="match status" value="1"/>
</dbReference>
<evidence type="ECO:0000256" key="4">
    <source>
        <dbReference type="ARBA" id="ARBA00023136"/>
    </source>
</evidence>
<protein>
    <recommendedName>
        <fullName evidence="9">RagB/SusD family nutrient uptake outer membrane protein</fullName>
    </recommendedName>
</protein>
<organism evidence="8">
    <name type="scientific">uncultured Dysgonomonas sp</name>
    <dbReference type="NCBI Taxonomy" id="206096"/>
    <lineage>
        <taxon>Bacteria</taxon>
        <taxon>Pseudomonadati</taxon>
        <taxon>Bacteroidota</taxon>
        <taxon>Bacteroidia</taxon>
        <taxon>Bacteroidales</taxon>
        <taxon>Dysgonomonadaceae</taxon>
        <taxon>Dysgonomonas</taxon>
        <taxon>environmental samples</taxon>
    </lineage>
</organism>
<keyword evidence="4" id="KW-0472">Membrane</keyword>
<name>A0A212JV08_9BACT</name>
<evidence type="ECO:0000256" key="2">
    <source>
        <dbReference type="ARBA" id="ARBA00006275"/>
    </source>
</evidence>
<evidence type="ECO:0000256" key="1">
    <source>
        <dbReference type="ARBA" id="ARBA00004442"/>
    </source>
</evidence>
<dbReference type="Gene3D" id="1.25.40.390">
    <property type="match status" value="1"/>
</dbReference>
<gene>
    <name evidence="8" type="ORF">KL86DYS1_30533</name>
</gene>
<proteinExistence type="inferred from homology"/>
<dbReference type="Pfam" id="PF07980">
    <property type="entry name" value="SusD_RagB"/>
    <property type="match status" value="1"/>
</dbReference>
<feature type="domain" description="RagB/SusD" evidence="6">
    <location>
        <begin position="378"/>
        <end position="526"/>
    </location>
</feature>
<evidence type="ECO:0008006" key="9">
    <source>
        <dbReference type="Google" id="ProtNLM"/>
    </source>
</evidence>
<dbReference type="AlphaFoldDB" id="A0A212JV08"/>
<evidence type="ECO:0000259" key="7">
    <source>
        <dbReference type="Pfam" id="PF14322"/>
    </source>
</evidence>